<keyword evidence="2" id="KW-1185">Reference proteome</keyword>
<organism evidence="1 2">
    <name type="scientific">Hypoxylon rubiginosum</name>
    <dbReference type="NCBI Taxonomy" id="110542"/>
    <lineage>
        <taxon>Eukaryota</taxon>
        <taxon>Fungi</taxon>
        <taxon>Dikarya</taxon>
        <taxon>Ascomycota</taxon>
        <taxon>Pezizomycotina</taxon>
        <taxon>Sordariomycetes</taxon>
        <taxon>Xylariomycetidae</taxon>
        <taxon>Xylariales</taxon>
        <taxon>Hypoxylaceae</taxon>
        <taxon>Hypoxylon</taxon>
    </lineage>
</organism>
<dbReference type="Proteomes" id="UP001497680">
    <property type="component" value="Unassembled WGS sequence"/>
</dbReference>
<evidence type="ECO:0000313" key="1">
    <source>
        <dbReference type="EMBL" id="KAI6090431.1"/>
    </source>
</evidence>
<sequence>MPLHEYADNPEAVYQQSGLNICNFFYKYHPTTKEDCDHIAADILGGPVSPTKVQGEWSYTVYDTSRTPCRNVVQFRPIEFGVIGRDTLRFFYSTLPISNYYEFDNHGLGNMSVYVLDMAEGSAFNLAARTLFTPSKEKLLGAAVVSLATLFGTSWQAARMEQAQEPRPGLFDEYMHAIGQAYIILPNTFRPRLKEIAQGLPRLFTSGYPMVIQHNKLEASNIHVDENTGHLTGITGWTDANVEVAPCGVSFWGLECLLGIKYRDRWRYHPNHVGFRVLFWETFWSSADPASEEDRRLMEVAWTVGLLVHFAQLGNNPVMGSAKRCLLELLCLTWLKHLPSMVDNTRMPMENLQATGRRRRRDRVAELDSPLDSPSSLTYYNPAGIN</sequence>
<dbReference type="EMBL" id="MU394291">
    <property type="protein sequence ID" value="KAI6090431.1"/>
    <property type="molecule type" value="Genomic_DNA"/>
</dbReference>
<proteinExistence type="predicted"/>
<reference evidence="1 2" key="1">
    <citation type="journal article" date="2022" name="New Phytol.">
        <title>Ecological generalism drives hyperdiversity of secondary metabolite gene clusters in xylarialean endophytes.</title>
        <authorList>
            <person name="Franco M.E.E."/>
            <person name="Wisecaver J.H."/>
            <person name="Arnold A.E."/>
            <person name="Ju Y.M."/>
            <person name="Slot J.C."/>
            <person name="Ahrendt S."/>
            <person name="Moore L.P."/>
            <person name="Eastman K.E."/>
            <person name="Scott K."/>
            <person name="Konkel Z."/>
            <person name="Mondo S.J."/>
            <person name="Kuo A."/>
            <person name="Hayes R.D."/>
            <person name="Haridas S."/>
            <person name="Andreopoulos B."/>
            <person name="Riley R."/>
            <person name="LaButti K."/>
            <person name="Pangilinan J."/>
            <person name="Lipzen A."/>
            <person name="Amirebrahimi M."/>
            <person name="Yan J."/>
            <person name="Adam C."/>
            <person name="Keymanesh K."/>
            <person name="Ng V."/>
            <person name="Louie K."/>
            <person name="Northen T."/>
            <person name="Drula E."/>
            <person name="Henrissat B."/>
            <person name="Hsieh H.M."/>
            <person name="Youens-Clark K."/>
            <person name="Lutzoni F."/>
            <person name="Miadlikowska J."/>
            <person name="Eastwood D.C."/>
            <person name="Hamelin R.C."/>
            <person name="Grigoriev I.V."/>
            <person name="U'Ren J.M."/>
        </authorList>
    </citation>
    <scope>NUCLEOTIDE SEQUENCE [LARGE SCALE GENOMIC DNA]</scope>
    <source>
        <strain evidence="1 2">ER1909</strain>
    </source>
</reference>
<gene>
    <name evidence="1" type="ORF">F4821DRAFT_30767</name>
</gene>
<comment type="caution">
    <text evidence="1">The sequence shown here is derived from an EMBL/GenBank/DDBJ whole genome shotgun (WGS) entry which is preliminary data.</text>
</comment>
<accession>A0ACC0DCS4</accession>
<evidence type="ECO:0000313" key="2">
    <source>
        <dbReference type="Proteomes" id="UP001497680"/>
    </source>
</evidence>
<name>A0ACC0DCS4_9PEZI</name>
<protein>
    <submittedName>
        <fullName evidence="1">Uncharacterized protein</fullName>
    </submittedName>
</protein>